<dbReference type="KEGG" id="pmet:G4Y79_17310"/>
<gene>
    <name evidence="5" type="ORF">G4Y79_17310</name>
</gene>
<dbReference type="InterPro" id="IPR011990">
    <property type="entry name" value="TPR-like_helical_dom_sf"/>
</dbReference>
<feature type="domain" description="Bacterial transcriptional activator" evidence="4">
    <location>
        <begin position="237"/>
        <end position="377"/>
    </location>
</feature>
<dbReference type="PANTHER" id="PTHR35807:SF1">
    <property type="entry name" value="TRANSCRIPTIONAL REGULATOR REDD"/>
    <property type="match status" value="1"/>
</dbReference>
<dbReference type="GO" id="GO:0003677">
    <property type="term" value="F:DNA binding"/>
    <property type="evidence" value="ECO:0007669"/>
    <property type="project" value="TreeGrafter"/>
</dbReference>
<dbReference type="Proteomes" id="UP000594468">
    <property type="component" value="Chromosome"/>
</dbReference>
<dbReference type="RefSeq" id="WP_195169513.1">
    <property type="nucleotide sequence ID" value="NZ_CP062983.1"/>
</dbReference>
<evidence type="ECO:0000259" key="4">
    <source>
        <dbReference type="SMART" id="SM01043"/>
    </source>
</evidence>
<dbReference type="Gene3D" id="1.25.40.10">
    <property type="entry name" value="Tetratricopeptide repeat domain"/>
    <property type="match status" value="1"/>
</dbReference>
<keyword evidence="1" id="KW-0805">Transcription regulation</keyword>
<evidence type="ECO:0000256" key="3">
    <source>
        <dbReference type="SAM" id="MobiDB-lite"/>
    </source>
</evidence>
<protein>
    <recommendedName>
        <fullName evidence="4">Bacterial transcriptional activator domain-containing protein</fullName>
    </recommendedName>
</protein>
<reference evidence="5 6" key="1">
    <citation type="submission" date="2020-02" db="EMBL/GenBank/DDBJ databases">
        <authorList>
            <person name="Zheng R.K."/>
            <person name="Sun C.M."/>
        </authorList>
    </citation>
    <scope>NUCLEOTIDE SEQUENCE [LARGE SCALE GENOMIC DNA]</scope>
    <source>
        <strain evidence="6">rifampicinis</strain>
    </source>
</reference>
<evidence type="ECO:0000313" key="5">
    <source>
        <dbReference type="EMBL" id="QPC81440.1"/>
    </source>
</evidence>
<evidence type="ECO:0000256" key="2">
    <source>
        <dbReference type="ARBA" id="ARBA00023163"/>
    </source>
</evidence>
<evidence type="ECO:0000313" key="6">
    <source>
        <dbReference type="Proteomes" id="UP000594468"/>
    </source>
</evidence>
<dbReference type="SUPFAM" id="SSF48452">
    <property type="entry name" value="TPR-like"/>
    <property type="match status" value="1"/>
</dbReference>
<dbReference type="Pfam" id="PF03704">
    <property type="entry name" value="BTAD"/>
    <property type="match status" value="1"/>
</dbReference>
<accession>A0A7S8E6W1</accession>
<name>A0A7S8E6W1_9CHLR</name>
<feature type="compositionally biased region" description="Acidic residues" evidence="3">
    <location>
        <begin position="384"/>
        <end position="394"/>
    </location>
</feature>
<organism evidence="5 6">
    <name type="scientific">Phototrophicus methaneseepsis</name>
    <dbReference type="NCBI Taxonomy" id="2710758"/>
    <lineage>
        <taxon>Bacteria</taxon>
        <taxon>Bacillati</taxon>
        <taxon>Chloroflexota</taxon>
        <taxon>Candidatus Thermofontia</taxon>
        <taxon>Phototrophicales</taxon>
        <taxon>Phototrophicaceae</taxon>
        <taxon>Phototrophicus</taxon>
    </lineage>
</organism>
<dbReference type="AlphaFoldDB" id="A0A7S8E6W1"/>
<feature type="region of interest" description="Disordered" evidence="3">
    <location>
        <begin position="375"/>
        <end position="408"/>
    </location>
</feature>
<dbReference type="InterPro" id="IPR005158">
    <property type="entry name" value="BTAD"/>
</dbReference>
<dbReference type="GO" id="GO:0006355">
    <property type="term" value="P:regulation of DNA-templated transcription"/>
    <property type="evidence" value="ECO:0007669"/>
    <property type="project" value="TreeGrafter"/>
</dbReference>
<keyword evidence="2" id="KW-0804">Transcription</keyword>
<dbReference type="EMBL" id="CP062983">
    <property type="protein sequence ID" value="QPC81440.1"/>
    <property type="molecule type" value="Genomic_DNA"/>
</dbReference>
<proteinExistence type="predicted"/>
<keyword evidence="6" id="KW-1185">Reference proteome</keyword>
<dbReference type="SMART" id="SM01043">
    <property type="entry name" value="BTAD"/>
    <property type="match status" value="1"/>
</dbReference>
<evidence type="ECO:0000256" key="1">
    <source>
        <dbReference type="ARBA" id="ARBA00023015"/>
    </source>
</evidence>
<sequence length="408" mass="46180">MMGEIDPGCRIVAIDPYFTHARLLLNNFLDIGEDVIYLDCSVLDELGTSLSSAIQEFYNGHLPDLQSIRFILLDHIDSVVQSDLVHFLKAGLQELNTLGRFVLFGRRLPYDVLHDANLEPIAQILPSVNHVRHNELSASRHQIIVHAFNGGRVLVDGRSVEDWGGALPYNLFFYLVDKGMVKRQDIFDTFWPGFTNKEATNVFHVTKRKVRKILYDVDIYKYNNGFYRISPDVDVYYDVMHFTQLVQDANVAEGDRKIALLEQAVQLVHNRFLHTADEAWIVERRQQLEYALSDLLIDLADSKRKAGQLNAALGLCARALSMNDAREDVIMRIMELYLEIGMPADALSAYNLVEKRLVERYGIPPGRALRELADEAAAMLDGSQQDEPEDDDGTEGAASRADENKPTD</sequence>
<dbReference type="PANTHER" id="PTHR35807">
    <property type="entry name" value="TRANSCRIPTIONAL REGULATOR REDD-RELATED"/>
    <property type="match status" value="1"/>
</dbReference>
<dbReference type="InterPro" id="IPR051677">
    <property type="entry name" value="AfsR-DnrI-RedD_regulator"/>
</dbReference>